<dbReference type="NCBIfam" id="TIGR03156">
    <property type="entry name" value="GTP_HflX"/>
    <property type="match status" value="1"/>
</dbReference>
<keyword evidence="3 7" id="KW-0460">Magnesium</keyword>
<dbReference type="Pfam" id="PF16360">
    <property type="entry name" value="GTP-bdg_M"/>
    <property type="match status" value="1"/>
</dbReference>
<dbReference type="PRINTS" id="PR00326">
    <property type="entry name" value="GTP1OBG"/>
</dbReference>
<feature type="domain" description="Hflx-type G" evidence="9">
    <location>
        <begin position="220"/>
        <end position="390"/>
    </location>
</feature>
<evidence type="ECO:0000313" key="10">
    <source>
        <dbReference type="EMBL" id="SFN19385.1"/>
    </source>
</evidence>
<comment type="similarity">
    <text evidence="5">Belongs to the TRAFAC class OBG-HflX-like GTPase superfamily. HflX GTPase family.</text>
</comment>
<comment type="function">
    <text evidence="5">GTPase that associates with the 50S ribosomal subunit and may have a role during protein synthesis or ribosome biogenesis.</text>
</comment>
<dbReference type="PIRSF" id="PIRSF006809">
    <property type="entry name" value="GTP-binding_hflX_prd"/>
    <property type="match status" value="1"/>
</dbReference>
<accession>A0A1I4X144</accession>
<dbReference type="InterPro" id="IPR006073">
    <property type="entry name" value="GTP-bd"/>
</dbReference>
<feature type="binding site" evidence="7">
    <location>
        <position position="233"/>
    </location>
    <ligand>
        <name>Mg(2+)</name>
        <dbReference type="ChEBI" id="CHEBI:18420"/>
    </ligand>
</feature>
<dbReference type="Pfam" id="PF13167">
    <property type="entry name" value="GTP-bdg_N"/>
    <property type="match status" value="1"/>
</dbReference>
<keyword evidence="1 7" id="KW-0479">Metal-binding</keyword>
<feature type="binding site" evidence="7">
    <location>
        <position position="253"/>
    </location>
    <ligand>
        <name>Mg(2+)</name>
        <dbReference type="ChEBI" id="CHEBI:18420"/>
    </ligand>
</feature>
<dbReference type="InterPro" id="IPR042108">
    <property type="entry name" value="GTPase_HflX_N_sf"/>
</dbReference>
<dbReference type="Proteomes" id="UP000242869">
    <property type="component" value="Unassembled WGS sequence"/>
</dbReference>
<dbReference type="RefSeq" id="WP_091191736.1">
    <property type="nucleotide sequence ID" value="NZ_FOVE01000004.1"/>
</dbReference>
<feature type="coiled-coil region" evidence="8">
    <location>
        <begin position="185"/>
        <end position="212"/>
    </location>
</feature>
<protein>
    <recommendedName>
        <fullName evidence="5">GTPase HflX</fullName>
    </recommendedName>
    <alternativeName>
        <fullName evidence="5">GTP-binding protein HflX</fullName>
    </alternativeName>
</protein>
<evidence type="ECO:0000256" key="6">
    <source>
        <dbReference type="PIRSR" id="PIRSR006809-1"/>
    </source>
</evidence>
<evidence type="ECO:0000256" key="8">
    <source>
        <dbReference type="SAM" id="Coils"/>
    </source>
</evidence>
<evidence type="ECO:0000256" key="2">
    <source>
        <dbReference type="ARBA" id="ARBA00022741"/>
    </source>
</evidence>
<reference evidence="11" key="1">
    <citation type="submission" date="2016-10" db="EMBL/GenBank/DDBJ databases">
        <authorList>
            <person name="Varghese N."/>
            <person name="Submissions S."/>
        </authorList>
    </citation>
    <scope>NUCLEOTIDE SEQUENCE [LARGE SCALE GENOMIC DNA]</scope>
    <source>
        <strain evidence="11">DSM 6150</strain>
    </source>
</reference>
<sequence>MQSEVQEKTRYAVVAAVQLPNVSDIEFESSLTELRELAKTLGFQVVHTFTQKRTSFETTGYLGIGKRQEISRFVKNEPASDEMPPAALYAGKIDALLVDHEISPSQARNLELDVGCEVMDRTMVILEIFHRNARSRAARTQVEIARLGYMAPRLREAAKLAGQQGRQRSSVGGRGVGESLTEIDRRKIRDRIAELQKEIVAMEAERKIQRSRRQERQGLAGVALVGYTNAGKSTLMRALTGSEVLVANKLFATLDTTVRALHPESVPRVLVSDTVGFIKNLPHGLVASFKSTLDEALDAELLLHVIDASDPGFERQLEVTDTVLEEIEAQNVPRLRVFNKIDHVGDETAQAQCEATLRTRYPGCIVMSARRPDEVASLHKAIVAFFQQDLVETELFLPWSAQQWRGKIYGNCEVLEERSDDEGTFFRIRGEPGTVKDLSEQFGQTYGGQDVCFDPSCADYATTE</sequence>
<dbReference type="PROSITE" id="PS51705">
    <property type="entry name" value="G_HFLX"/>
    <property type="match status" value="1"/>
</dbReference>
<dbReference type="InterPro" id="IPR030394">
    <property type="entry name" value="G_HFLX_dom"/>
</dbReference>
<feature type="binding site" evidence="6">
    <location>
        <begin position="368"/>
        <end position="370"/>
    </location>
    <ligand>
        <name>GTP</name>
        <dbReference type="ChEBI" id="CHEBI:37565"/>
    </ligand>
</feature>
<evidence type="ECO:0000256" key="1">
    <source>
        <dbReference type="ARBA" id="ARBA00022723"/>
    </source>
</evidence>
<keyword evidence="2 5" id="KW-0547">Nucleotide-binding</keyword>
<comment type="subcellular location">
    <subcellularLocation>
        <location evidence="5">Cytoplasm</location>
    </subcellularLocation>
    <text evidence="5">May associate with membranes.</text>
</comment>
<dbReference type="EMBL" id="FOVE01000004">
    <property type="protein sequence ID" value="SFN19385.1"/>
    <property type="molecule type" value="Genomic_DNA"/>
</dbReference>
<feature type="binding site" evidence="6">
    <location>
        <begin position="273"/>
        <end position="276"/>
    </location>
    <ligand>
        <name>GTP</name>
        <dbReference type="ChEBI" id="CHEBI:37565"/>
    </ligand>
</feature>
<dbReference type="HAMAP" id="MF_00900">
    <property type="entry name" value="GTPase_HflX"/>
    <property type="match status" value="1"/>
</dbReference>
<feature type="binding site" evidence="6">
    <location>
        <begin position="339"/>
        <end position="342"/>
    </location>
    <ligand>
        <name>GTP</name>
        <dbReference type="ChEBI" id="CHEBI:37565"/>
    </ligand>
</feature>
<dbReference type="InterPro" id="IPR032305">
    <property type="entry name" value="GTP-bd_M"/>
</dbReference>
<dbReference type="AlphaFoldDB" id="A0A1I4X144"/>
<keyword evidence="5" id="KW-0963">Cytoplasm</keyword>
<dbReference type="Gene3D" id="3.40.50.300">
    <property type="entry name" value="P-loop containing nucleotide triphosphate hydrolases"/>
    <property type="match status" value="1"/>
</dbReference>
<feature type="binding site" evidence="6">
    <location>
        <begin position="226"/>
        <end position="233"/>
    </location>
    <ligand>
        <name>GTP</name>
        <dbReference type="ChEBI" id="CHEBI:37565"/>
    </ligand>
</feature>
<dbReference type="CDD" id="cd01878">
    <property type="entry name" value="HflX"/>
    <property type="match status" value="1"/>
</dbReference>
<evidence type="ECO:0000256" key="4">
    <source>
        <dbReference type="ARBA" id="ARBA00023134"/>
    </source>
</evidence>
<dbReference type="OrthoDB" id="9812272at2"/>
<name>A0A1I4X144_9NEIS</name>
<dbReference type="STRING" id="83765.SAMN05660284_00839"/>
<dbReference type="GO" id="GO:0003924">
    <property type="term" value="F:GTPase activity"/>
    <property type="evidence" value="ECO:0007669"/>
    <property type="project" value="UniProtKB-UniRule"/>
</dbReference>
<dbReference type="Pfam" id="PF01926">
    <property type="entry name" value="MMR_HSR1"/>
    <property type="match status" value="1"/>
</dbReference>
<evidence type="ECO:0000259" key="9">
    <source>
        <dbReference type="PROSITE" id="PS51705"/>
    </source>
</evidence>
<gene>
    <name evidence="5" type="primary">hflX</name>
    <name evidence="10" type="ORF">SAMN05660284_00839</name>
</gene>
<dbReference type="InterPro" id="IPR016496">
    <property type="entry name" value="GTPase_HflX"/>
</dbReference>
<dbReference type="Gene3D" id="6.10.250.2860">
    <property type="match status" value="1"/>
</dbReference>
<dbReference type="InterPro" id="IPR027417">
    <property type="entry name" value="P-loop_NTPase"/>
</dbReference>
<keyword evidence="8" id="KW-0175">Coiled coil</keyword>
<comment type="cofactor">
    <cofactor evidence="7">
        <name>Mg(2+)</name>
        <dbReference type="ChEBI" id="CHEBI:18420"/>
    </cofactor>
</comment>
<evidence type="ECO:0000256" key="7">
    <source>
        <dbReference type="PIRSR" id="PIRSR006809-2"/>
    </source>
</evidence>
<dbReference type="InterPro" id="IPR025121">
    <property type="entry name" value="GTPase_HflX_N"/>
</dbReference>
<dbReference type="SUPFAM" id="SSF52540">
    <property type="entry name" value="P-loop containing nucleoside triphosphate hydrolases"/>
    <property type="match status" value="1"/>
</dbReference>
<dbReference type="GO" id="GO:0005525">
    <property type="term" value="F:GTP binding"/>
    <property type="evidence" value="ECO:0007669"/>
    <property type="project" value="UniProtKB-UniRule"/>
</dbReference>
<dbReference type="GO" id="GO:0043022">
    <property type="term" value="F:ribosome binding"/>
    <property type="evidence" value="ECO:0007669"/>
    <property type="project" value="TreeGrafter"/>
</dbReference>
<evidence type="ECO:0000256" key="3">
    <source>
        <dbReference type="ARBA" id="ARBA00022842"/>
    </source>
</evidence>
<comment type="subunit">
    <text evidence="5">Monomer. Associates with the 50S ribosomal subunit.</text>
</comment>
<proteinExistence type="inferred from homology"/>
<dbReference type="PANTHER" id="PTHR10229">
    <property type="entry name" value="GTP-BINDING PROTEIN HFLX"/>
    <property type="match status" value="1"/>
</dbReference>
<dbReference type="Gene3D" id="3.40.50.11060">
    <property type="entry name" value="GTPase HflX, N-terminal domain"/>
    <property type="match status" value="1"/>
</dbReference>
<keyword evidence="4 5" id="KW-0342">GTP-binding</keyword>
<evidence type="ECO:0000256" key="5">
    <source>
        <dbReference type="HAMAP-Rule" id="MF_00900"/>
    </source>
</evidence>
<feature type="binding site" evidence="6">
    <location>
        <begin position="251"/>
        <end position="255"/>
    </location>
    <ligand>
        <name>GTP</name>
        <dbReference type="ChEBI" id="CHEBI:37565"/>
    </ligand>
</feature>
<keyword evidence="11" id="KW-1185">Reference proteome</keyword>
<dbReference type="PANTHER" id="PTHR10229:SF0">
    <property type="entry name" value="GTP-BINDING PROTEIN 6-RELATED"/>
    <property type="match status" value="1"/>
</dbReference>
<organism evidence="10 11">
    <name type="scientific">Formivibrio citricus</name>
    <dbReference type="NCBI Taxonomy" id="83765"/>
    <lineage>
        <taxon>Bacteria</taxon>
        <taxon>Pseudomonadati</taxon>
        <taxon>Pseudomonadota</taxon>
        <taxon>Betaproteobacteria</taxon>
        <taxon>Neisseriales</taxon>
        <taxon>Chitinibacteraceae</taxon>
        <taxon>Formivibrio</taxon>
    </lineage>
</organism>
<evidence type="ECO:0000313" key="11">
    <source>
        <dbReference type="Proteomes" id="UP000242869"/>
    </source>
</evidence>
<dbReference type="GO" id="GO:0046872">
    <property type="term" value="F:metal ion binding"/>
    <property type="evidence" value="ECO:0007669"/>
    <property type="project" value="UniProtKB-KW"/>
</dbReference>
<dbReference type="GO" id="GO:0005737">
    <property type="term" value="C:cytoplasm"/>
    <property type="evidence" value="ECO:0007669"/>
    <property type="project" value="UniProtKB-SubCell"/>
</dbReference>